<feature type="region of interest" description="Disordered" evidence="1">
    <location>
        <begin position="54"/>
        <end position="83"/>
    </location>
</feature>
<keyword evidence="3" id="KW-1185">Reference proteome</keyword>
<evidence type="ECO:0000313" key="2">
    <source>
        <dbReference type="EMBL" id="TNN40023.1"/>
    </source>
</evidence>
<proteinExistence type="predicted"/>
<comment type="caution">
    <text evidence="2">The sequence shown here is derived from an EMBL/GenBank/DDBJ whole genome shotgun (WGS) entry which is preliminary data.</text>
</comment>
<evidence type="ECO:0000256" key="1">
    <source>
        <dbReference type="SAM" id="MobiDB-lite"/>
    </source>
</evidence>
<dbReference type="AlphaFoldDB" id="A0A4Z2FGX7"/>
<protein>
    <submittedName>
        <fullName evidence="2">Uncharacterized protein</fullName>
    </submittedName>
</protein>
<reference evidence="2 3" key="1">
    <citation type="submission" date="2019-03" db="EMBL/GenBank/DDBJ databases">
        <title>First draft genome of Liparis tanakae, snailfish: a comprehensive survey of snailfish specific genes.</title>
        <authorList>
            <person name="Kim W."/>
            <person name="Song I."/>
            <person name="Jeong J.-H."/>
            <person name="Kim D."/>
            <person name="Kim S."/>
            <person name="Ryu S."/>
            <person name="Song J.Y."/>
            <person name="Lee S.K."/>
        </authorList>
    </citation>
    <scope>NUCLEOTIDE SEQUENCE [LARGE SCALE GENOMIC DNA]</scope>
    <source>
        <tissue evidence="2">Muscle</tissue>
    </source>
</reference>
<name>A0A4Z2FGX7_9TELE</name>
<gene>
    <name evidence="2" type="ORF">EYF80_049821</name>
</gene>
<dbReference type="EMBL" id="SRLO01001226">
    <property type="protein sequence ID" value="TNN40023.1"/>
    <property type="molecule type" value="Genomic_DNA"/>
</dbReference>
<organism evidence="2 3">
    <name type="scientific">Liparis tanakae</name>
    <name type="common">Tanaka's snailfish</name>
    <dbReference type="NCBI Taxonomy" id="230148"/>
    <lineage>
        <taxon>Eukaryota</taxon>
        <taxon>Metazoa</taxon>
        <taxon>Chordata</taxon>
        <taxon>Craniata</taxon>
        <taxon>Vertebrata</taxon>
        <taxon>Euteleostomi</taxon>
        <taxon>Actinopterygii</taxon>
        <taxon>Neopterygii</taxon>
        <taxon>Teleostei</taxon>
        <taxon>Neoteleostei</taxon>
        <taxon>Acanthomorphata</taxon>
        <taxon>Eupercaria</taxon>
        <taxon>Perciformes</taxon>
        <taxon>Cottioidei</taxon>
        <taxon>Cottales</taxon>
        <taxon>Liparidae</taxon>
        <taxon>Liparis</taxon>
    </lineage>
</organism>
<dbReference type="Proteomes" id="UP000314294">
    <property type="component" value="Unassembled WGS sequence"/>
</dbReference>
<sequence length="83" mass="9020">MASGHRCVTVCYGRVVVCAGHRLRPRNTWSSVLSSGAPRRVGNDSRTTLDGRHALKSQMASPPHSRWFTGDGPPGRGYCNGRL</sequence>
<evidence type="ECO:0000313" key="3">
    <source>
        <dbReference type="Proteomes" id="UP000314294"/>
    </source>
</evidence>
<accession>A0A4Z2FGX7</accession>